<dbReference type="InterPro" id="IPR040442">
    <property type="entry name" value="Pyrv_kinase-like_dom_sf"/>
</dbReference>
<keyword evidence="13" id="KW-1185">Reference proteome</keyword>
<evidence type="ECO:0000256" key="5">
    <source>
        <dbReference type="ARBA" id="ARBA00022723"/>
    </source>
</evidence>
<accession>A0ABP9F2U9</accession>
<evidence type="ECO:0000256" key="6">
    <source>
        <dbReference type="ARBA" id="ARBA00022777"/>
    </source>
</evidence>
<sequence>MWKRPHLAPPTPLYALPSDHREAEAEEFMQAVQTVAAGYEERARRAKGAAAKVLMATAQLASDRGWVRPALKAIADGVPAATAAINAIESIAATFRRLGGVMAERVSDLGDIRDRVVSRLSGEPEPGVPMPEQPSILLADDLSPADTADLDLDLIIAIATKLGGPTSHTAIIARQRGLPCVVGVPDLQTIGDGDVVLLDGAAGTLTRRLSEVDADALVQADARRRAAIDGWAGPGVTADGKAVQLLANVADGAAARAAAVGPVEGVGLYRTELGFLNSLTEPTIDHQADTYAEVLDAFPGRKVVVRTLDAGTDKPVPFASLADEPNPALGIRGQRLAITRPGLIRRQLDAIAMAAMGRDPRPWVMAPMISTVDEAARFAEECRARDLFAGVMVEVPAVALLAEEFLKVVDFVSIGTNDLTQYVMAADRLAPDLAHLTTPWQPGLLRLVKMTADAGLKLGKPVGVCGEAAADPAMACVLVGMGITSLSMAAAAVPAVGVQLSKITTERCRRAAEAALTAATATDARSAAVAEL</sequence>
<keyword evidence="7" id="KW-0460">Magnesium</keyword>
<comment type="cofactor">
    <cofactor evidence="1">
        <name>Mg(2+)</name>
        <dbReference type="ChEBI" id="CHEBI:18420"/>
    </cofactor>
</comment>
<dbReference type="Pfam" id="PF02896">
    <property type="entry name" value="PEP-utilizers_C"/>
    <property type="match status" value="1"/>
</dbReference>
<evidence type="ECO:0000259" key="10">
    <source>
        <dbReference type="Pfam" id="PF02896"/>
    </source>
</evidence>
<dbReference type="InterPro" id="IPR036637">
    <property type="entry name" value="Phosphohistidine_dom_sf"/>
</dbReference>
<evidence type="ECO:0000313" key="13">
    <source>
        <dbReference type="Proteomes" id="UP001501521"/>
    </source>
</evidence>
<evidence type="ECO:0000259" key="11">
    <source>
        <dbReference type="Pfam" id="PF05524"/>
    </source>
</evidence>
<evidence type="ECO:0000256" key="2">
    <source>
        <dbReference type="ARBA" id="ARBA00007837"/>
    </source>
</evidence>
<proteinExistence type="inferred from homology"/>
<evidence type="ECO:0000256" key="1">
    <source>
        <dbReference type="ARBA" id="ARBA00001946"/>
    </source>
</evidence>
<dbReference type="PANTHER" id="PTHR46244">
    <property type="entry name" value="PHOSPHOENOLPYRUVATE-PROTEIN PHOSPHOTRANSFERASE"/>
    <property type="match status" value="1"/>
</dbReference>
<dbReference type="Pfam" id="PF00391">
    <property type="entry name" value="PEP-utilizers"/>
    <property type="match status" value="1"/>
</dbReference>
<dbReference type="Gene3D" id="3.20.20.60">
    <property type="entry name" value="Phosphoenolpyruvate-binding domains"/>
    <property type="match status" value="1"/>
</dbReference>
<name>A0ABP9F2U9_9ACTN</name>
<dbReference type="Pfam" id="PF05524">
    <property type="entry name" value="PEP-utilisers_N"/>
    <property type="match status" value="1"/>
</dbReference>
<dbReference type="EMBL" id="BAABLV010000008">
    <property type="protein sequence ID" value="GAA4891644.1"/>
    <property type="molecule type" value="Genomic_DNA"/>
</dbReference>
<dbReference type="InterPro" id="IPR018274">
    <property type="entry name" value="PEP_util_AS"/>
</dbReference>
<evidence type="ECO:0000256" key="8">
    <source>
        <dbReference type="ARBA" id="ARBA00033235"/>
    </source>
</evidence>
<dbReference type="SUPFAM" id="SSF52009">
    <property type="entry name" value="Phosphohistidine domain"/>
    <property type="match status" value="1"/>
</dbReference>
<dbReference type="SUPFAM" id="SSF47831">
    <property type="entry name" value="Enzyme I of the PEP:sugar phosphotransferase system HPr-binding (sub)domain"/>
    <property type="match status" value="1"/>
</dbReference>
<dbReference type="PROSITE" id="PS00370">
    <property type="entry name" value="PEP_ENZYMES_PHOS_SITE"/>
    <property type="match status" value="1"/>
</dbReference>
<dbReference type="PANTHER" id="PTHR46244:SF3">
    <property type="entry name" value="PHOSPHOENOLPYRUVATE-PROTEIN PHOSPHOTRANSFERASE"/>
    <property type="match status" value="1"/>
</dbReference>
<dbReference type="InterPro" id="IPR000121">
    <property type="entry name" value="PEP_util_C"/>
</dbReference>
<keyword evidence="6" id="KW-0418">Kinase</keyword>
<feature type="domain" description="PEP-utilising enzyme C-terminal" evidence="10">
    <location>
        <begin position="235"/>
        <end position="503"/>
    </location>
</feature>
<dbReference type="InterPro" id="IPR036618">
    <property type="entry name" value="PtsI_HPr-bd_sf"/>
</dbReference>
<evidence type="ECO:0000256" key="4">
    <source>
        <dbReference type="ARBA" id="ARBA00022679"/>
    </source>
</evidence>
<dbReference type="Gene3D" id="1.10.274.10">
    <property type="entry name" value="PtsI, HPr-binding domain"/>
    <property type="match status" value="1"/>
</dbReference>
<organism evidence="12 13">
    <name type="scientific">Tessaracoccus lubricantis</name>
    <dbReference type="NCBI Taxonomy" id="545543"/>
    <lineage>
        <taxon>Bacteria</taxon>
        <taxon>Bacillati</taxon>
        <taxon>Actinomycetota</taxon>
        <taxon>Actinomycetes</taxon>
        <taxon>Propionibacteriales</taxon>
        <taxon>Propionibacteriaceae</taxon>
        <taxon>Tessaracoccus</taxon>
    </lineage>
</organism>
<dbReference type="InterPro" id="IPR050499">
    <property type="entry name" value="PEP-utilizing_PTS_enzyme"/>
</dbReference>
<feature type="domain" description="Phosphotransferase system enzyme I N-terminal" evidence="11">
    <location>
        <begin position="12"/>
        <end position="105"/>
    </location>
</feature>
<comment type="similarity">
    <text evidence="2">Belongs to the PEP-utilizing enzyme family.</text>
</comment>
<comment type="caution">
    <text evidence="12">The sequence shown here is derived from an EMBL/GenBank/DDBJ whole genome shotgun (WGS) entry which is preliminary data.</text>
</comment>
<keyword evidence="4" id="KW-0808">Transferase</keyword>
<dbReference type="PROSITE" id="PS00742">
    <property type="entry name" value="PEP_ENZYMES_2"/>
    <property type="match status" value="1"/>
</dbReference>
<protein>
    <recommendedName>
        <fullName evidence="3">Phosphoenolpyruvate-protein phosphotransferase</fullName>
    </recommendedName>
    <alternativeName>
        <fullName evidence="8">Phosphotransferase system, enzyme I</fullName>
    </alternativeName>
</protein>
<dbReference type="Proteomes" id="UP001501521">
    <property type="component" value="Unassembled WGS sequence"/>
</dbReference>
<evidence type="ECO:0000259" key="9">
    <source>
        <dbReference type="Pfam" id="PF00391"/>
    </source>
</evidence>
<dbReference type="InterPro" id="IPR008279">
    <property type="entry name" value="PEP-util_enz_mobile_dom"/>
</dbReference>
<dbReference type="InterPro" id="IPR015813">
    <property type="entry name" value="Pyrv/PenolPyrv_kinase-like_dom"/>
</dbReference>
<reference evidence="13" key="1">
    <citation type="journal article" date="2019" name="Int. J. Syst. Evol. Microbiol.">
        <title>The Global Catalogue of Microorganisms (GCM) 10K type strain sequencing project: providing services to taxonomists for standard genome sequencing and annotation.</title>
        <authorList>
            <consortium name="The Broad Institute Genomics Platform"/>
            <consortium name="The Broad Institute Genome Sequencing Center for Infectious Disease"/>
            <person name="Wu L."/>
            <person name="Ma J."/>
        </authorList>
    </citation>
    <scope>NUCLEOTIDE SEQUENCE [LARGE SCALE GENOMIC DNA]</scope>
    <source>
        <strain evidence="13">JCM 19125</strain>
    </source>
</reference>
<dbReference type="InterPro" id="IPR023151">
    <property type="entry name" value="PEP_util_CS"/>
</dbReference>
<evidence type="ECO:0000256" key="3">
    <source>
        <dbReference type="ARBA" id="ARBA00016544"/>
    </source>
</evidence>
<dbReference type="SUPFAM" id="SSF51621">
    <property type="entry name" value="Phosphoenolpyruvate/pyruvate domain"/>
    <property type="match status" value="1"/>
</dbReference>
<evidence type="ECO:0000256" key="7">
    <source>
        <dbReference type="ARBA" id="ARBA00022842"/>
    </source>
</evidence>
<dbReference type="InterPro" id="IPR008731">
    <property type="entry name" value="PTS_EIN"/>
</dbReference>
<gene>
    <name evidence="12" type="ORF">GCM10025789_05720</name>
</gene>
<keyword evidence="5" id="KW-0479">Metal-binding</keyword>
<dbReference type="Gene3D" id="3.50.30.10">
    <property type="entry name" value="Phosphohistidine domain"/>
    <property type="match status" value="1"/>
</dbReference>
<evidence type="ECO:0000313" key="12">
    <source>
        <dbReference type="EMBL" id="GAA4891644.1"/>
    </source>
</evidence>
<dbReference type="PRINTS" id="PR01736">
    <property type="entry name" value="PHPHTRNFRASE"/>
</dbReference>
<feature type="domain" description="PEP-utilising enzyme mobile" evidence="9">
    <location>
        <begin position="132"/>
        <end position="203"/>
    </location>
</feature>